<dbReference type="Gene3D" id="1.20.80.10">
    <property type="match status" value="1"/>
</dbReference>
<accession>A0A915DVV1</accession>
<keyword evidence="4" id="KW-0418">Kinase</keyword>
<dbReference type="Pfam" id="PF07714">
    <property type="entry name" value="PK_Tyr_Ser-Thr"/>
    <property type="match status" value="1"/>
</dbReference>
<dbReference type="SMART" id="SM00219">
    <property type="entry name" value="TyrKc"/>
    <property type="match status" value="1"/>
</dbReference>
<dbReference type="PROSITE" id="PS00109">
    <property type="entry name" value="PROTEIN_KINASE_TYR"/>
    <property type="match status" value="1"/>
</dbReference>
<dbReference type="Proteomes" id="UP000887574">
    <property type="component" value="Unplaced"/>
</dbReference>
<keyword evidence="9" id="KW-1185">Reference proteome</keyword>
<dbReference type="InterPro" id="IPR017441">
    <property type="entry name" value="Protein_kinase_ATP_BS"/>
</dbReference>
<evidence type="ECO:0000256" key="6">
    <source>
        <dbReference type="PROSITE-ProRule" id="PRU10141"/>
    </source>
</evidence>
<dbReference type="Pfam" id="PF21477">
    <property type="entry name" value="FERM_C_FAK1"/>
    <property type="match status" value="1"/>
</dbReference>
<feature type="domain" description="Protein kinase" evidence="7">
    <location>
        <begin position="250"/>
        <end position="544"/>
    </location>
</feature>
<evidence type="ECO:0000259" key="8">
    <source>
        <dbReference type="PROSITE" id="PS50057"/>
    </source>
</evidence>
<evidence type="ECO:0000256" key="2">
    <source>
        <dbReference type="ARBA" id="ARBA00022679"/>
    </source>
</evidence>
<dbReference type="Gene3D" id="2.30.29.30">
    <property type="entry name" value="Pleckstrin-homology domain (PH domain)/Phosphotyrosine-binding domain (PTB)"/>
    <property type="match status" value="1"/>
</dbReference>
<evidence type="ECO:0000313" key="10">
    <source>
        <dbReference type="WBParaSite" id="jg24217.2"/>
    </source>
</evidence>
<evidence type="ECO:0000256" key="3">
    <source>
        <dbReference type="ARBA" id="ARBA00022741"/>
    </source>
</evidence>
<dbReference type="PROSITE" id="PS00107">
    <property type="entry name" value="PROTEIN_KINASE_ATP"/>
    <property type="match status" value="1"/>
</dbReference>
<dbReference type="InterPro" id="IPR005189">
    <property type="entry name" value="Focal_adhesion_kin_target_dom"/>
</dbReference>
<sequence length="736" mass="82582">MAHTQMPALVYLYHQLARDYVQHVAWKIDEGLAIYMAALMLRQHFPSRLDKQLDFKRLEQEGGGGLVKYLPEALIINTKRKQVEKCLAQAVHKVVCLSEVECIFRFIHQLAKLTPFDVETGWNGPLVEVHVGYVVGVACLTEHSKLAITLSSLQNIKSVSIQPNGSAGQTTVRLNVIAGTTLVFTLPTMSIAESFAHLVDGYHRLVLGTQQGHGTNGQTKAKLKPVKQPIGDGERGQLCHENLHIDRRLIRLEELLGDGQFGNVYKGVYSVNGNSTKVAVKVCKAANDDNDDTYDPSTANKFLLAEAETMAQFHHPHIIQLLAPLGQLRAYLLRERVDGGVQLRFCHQLASALTYLHQRHYVHRDIAARNVLVASSLSVKLSDFGLSRMLDQSPIYTASKGKLPIKWLPPESINYRKFSTQSDVYMFGVCMWEILSLGVKPWQGVRNHEVVLKWREGNCNVVVDARMRLTMPQVEHFLANLLQQIDEHVAYIQLAVPSNFHVMAKKWLEVEEETEGGYTPLNTLHNKNPALDPTLLRTLEQQRLQCDQDDKWLEEVEEKLLPAAALKCRKVGEGEGEYTAVSIAGQTGQLDRQADGVHMAVLSLVQAISSMSTNYGSQMSNKQFLTNIQEIKQKTNCLLDQSEVYMKELSECDHKQVSLIRLLLNSDLRTLTKIEENMAKGTGSYFGEVGKREVLKVSHMLAVNSKHFLDTMDSARINSGTAVFKHIDDNNNNDNH</sequence>
<dbReference type="Pfam" id="PF03623">
    <property type="entry name" value="Focal_AT"/>
    <property type="match status" value="1"/>
</dbReference>
<evidence type="ECO:0000259" key="7">
    <source>
        <dbReference type="PROSITE" id="PS50011"/>
    </source>
</evidence>
<dbReference type="InterPro" id="IPR049385">
    <property type="entry name" value="FAK1-like_FERM_C"/>
</dbReference>
<dbReference type="AlphaFoldDB" id="A0A915DVV1"/>
<dbReference type="InterPro" id="IPR014352">
    <property type="entry name" value="FERM/acyl-CoA-bd_prot_sf"/>
</dbReference>
<dbReference type="PROSITE" id="PS50011">
    <property type="entry name" value="PROTEIN_KINASE_DOM"/>
    <property type="match status" value="1"/>
</dbReference>
<dbReference type="PANTHER" id="PTHR24418">
    <property type="entry name" value="TYROSINE-PROTEIN KINASE"/>
    <property type="match status" value="1"/>
</dbReference>
<dbReference type="InterPro" id="IPR000299">
    <property type="entry name" value="FERM_domain"/>
</dbReference>
<dbReference type="InterPro" id="IPR036137">
    <property type="entry name" value="Focal_adhe_kin_target_dom_sf"/>
</dbReference>
<dbReference type="SUPFAM" id="SSF47031">
    <property type="entry name" value="Second domain of FERM"/>
    <property type="match status" value="1"/>
</dbReference>
<dbReference type="PROSITE" id="PS50057">
    <property type="entry name" value="FERM_3"/>
    <property type="match status" value="1"/>
</dbReference>
<dbReference type="InterPro" id="IPR020635">
    <property type="entry name" value="Tyr_kinase_cat_dom"/>
</dbReference>
<keyword evidence="5 6" id="KW-0067">ATP-binding</keyword>
<dbReference type="InterPro" id="IPR050198">
    <property type="entry name" value="Non-receptor_tyrosine_kinases"/>
</dbReference>
<dbReference type="Gene3D" id="1.20.120.330">
    <property type="entry name" value="Nucleotidyltransferases domain 2"/>
    <property type="match status" value="1"/>
</dbReference>
<dbReference type="SUPFAM" id="SSF50729">
    <property type="entry name" value="PH domain-like"/>
    <property type="match status" value="1"/>
</dbReference>
<dbReference type="SUPFAM" id="SSF68993">
    <property type="entry name" value="FAT domain of focal adhesion kinase"/>
    <property type="match status" value="1"/>
</dbReference>
<dbReference type="InterPro" id="IPR011009">
    <property type="entry name" value="Kinase-like_dom_sf"/>
</dbReference>
<reference evidence="10" key="1">
    <citation type="submission" date="2022-11" db="UniProtKB">
        <authorList>
            <consortium name="WormBaseParasite"/>
        </authorList>
    </citation>
    <scope>IDENTIFICATION</scope>
</reference>
<dbReference type="GO" id="GO:0005925">
    <property type="term" value="C:focal adhesion"/>
    <property type="evidence" value="ECO:0007669"/>
    <property type="project" value="InterPro"/>
</dbReference>
<dbReference type="GO" id="GO:0005524">
    <property type="term" value="F:ATP binding"/>
    <property type="evidence" value="ECO:0007669"/>
    <property type="project" value="UniProtKB-UniRule"/>
</dbReference>
<evidence type="ECO:0000256" key="4">
    <source>
        <dbReference type="ARBA" id="ARBA00022777"/>
    </source>
</evidence>
<dbReference type="InterPro" id="IPR000719">
    <property type="entry name" value="Prot_kinase_dom"/>
</dbReference>
<dbReference type="InterPro" id="IPR019748">
    <property type="entry name" value="FERM_central"/>
</dbReference>
<dbReference type="InterPro" id="IPR008266">
    <property type="entry name" value="Tyr_kinase_AS"/>
</dbReference>
<dbReference type="WBParaSite" id="jg24217.2">
    <property type="protein sequence ID" value="jg24217.2"/>
    <property type="gene ID" value="jg24217"/>
</dbReference>
<dbReference type="CDD" id="cd14473">
    <property type="entry name" value="FERM_B-lobe"/>
    <property type="match status" value="1"/>
</dbReference>
<organism evidence="9 10">
    <name type="scientific">Ditylenchus dipsaci</name>
    <dbReference type="NCBI Taxonomy" id="166011"/>
    <lineage>
        <taxon>Eukaryota</taxon>
        <taxon>Metazoa</taxon>
        <taxon>Ecdysozoa</taxon>
        <taxon>Nematoda</taxon>
        <taxon>Chromadorea</taxon>
        <taxon>Rhabditida</taxon>
        <taxon>Tylenchina</taxon>
        <taxon>Tylenchomorpha</taxon>
        <taxon>Sphaerularioidea</taxon>
        <taxon>Anguinidae</taxon>
        <taxon>Anguininae</taxon>
        <taxon>Ditylenchus</taxon>
    </lineage>
</organism>
<dbReference type="GO" id="GO:0008284">
    <property type="term" value="P:positive regulation of cell population proliferation"/>
    <property type="evidence" value="ECO:0007669"/>
    <property type="project" value="UniProtKB-ARBA"/>
</dbReference>
<dbReference type="Gene3D" id="1.10.510.10">
    <property type="entry name" value="Transferase(Phosphotransferase) domain 1"/>
    <property type="match status" value="1"/>
</dbReference>
<evidence type="ECO:0000256" key="1">
    <source>
        <dbReference type="ARBA" id="ARBA00022553"/>
    </source>
</evidence>
<dbReference type="InterPro" id="IPR011993">
    <property type="entry name" value="PH-like_dom_sf"/>
</dbReference>
<dbReference type="InterPro" id="IPR001245">
    <property type="entry name" value="Ser-Thr/Tyr_kinase_cat_dom"/>
</dbReference>
<keyword evidence="3 6" id="KW-0547">Nucleotide-binding</keyword>
<dbReference type="Gene3D" id="3.30.200.20">
    <property type="entry name" value="Phosphorylase Kinase, domain 1"/>
    <property type="match status" value="1"/>
</dbReference>
<dbReference type="GO" id="GO:0004713">
    <property type="term" value="F:protein tyrosine kinase activity"/>
    <property type="evidence" value="ECO:0007669"/>
    <property type="project" value="InterPro"/>
</dbReference>
<dbReference type="SUPFAM" id="SSF56112">
    <property type="entry name" value="Protein kinase-like (PK-like)"/>
    <property type="match status" value="1"/>
</dbReference>
<feature type="domain" description="FERM" evidence="8">
    <location>
        <begin position="1"/>
        <end position="210"/>
    </location>
</feature>
<dbReference type="GO" id="GO:0007172">
    <property type="term" value="P:signal complex assembly"/>
    <property type="evidence" value="ECO:0007669"/>
    <property type="project" value="InterPro"/>
</dbReference>
<keyword evidence="1" id="KW-0597">Phosphoprotein</keyword>
<protein>
    <submittedName>
        <fullName evidence="10">Protein kinase domain-containing protein</fullName>
    </submittedName>
</protein>
<feature type="binding site" evidence="6">
    <location>
        <position position="281"/>
    </location>
    <ligand>
        <name>ATP</name>
        <dbReference type="ChEBI" id="CHEBI:30616"/>
    </ligand>
</feature>
<proteinExistence type="predicted"/>
<evidence type="ECO:0000313" key="9">
    <source>
        <dbReference type="Proteomes" id="UP000887574"/>
    </source>
</evidence>
<name>A0A915DVV1_9BILA</name>
<keyword evidence="2" id="KW-0808">Transferase</keyword>
<dbReference type="InterPro" id="IPR035963">
    <property type="entry name" value="FERM_2"/>
</dbReference>
<evidence type="ECO:0000256" key="5">
    <source>
        <dbReference type="ARBA" id="ARBA00022840"/>
    </source>
</evidence>